<gene>
    <name evidence="5" type="ORF">POSPLADRAFT_1065855</name>
</gene>
<reference evidence="5 6" key="1">
    <citation type="submission" date="2017-04" db="EMBL/GenBank/DDBJ databases">
        <title>Genome Sequence of the Model Brown-Rot Fungus Postia placenta SB12.</title>
        <authorList>
            <consortium name="DOE Joint Genome Institute"/>
            <person name="Gaskell J."/>
            <person name="Kersten P."/>
            <person name="Larrondo L.F."/>
            <person name="Canessa P."/>
            <person name="Martinez D."/>
            <person name="Hibbett D."/>
            <person name="Schmoll M."/>
            <person name="Kubicek C.P."/>
            <person name="Martinez A.T."/>
            <person name="Yadav J."/>
            <person name="Master E."/>
            <person name="Magnuson J.K."/>
            <person name="James T."/>
            <person name="Yaver D."/>
            <person name="Berka R."/>
            <person name="Labutti K."/>
            <person name="Lipzen A."/>
            <person name="Aerts A."/>
            <person name="Barry K."/>
            <person name="Henrissat B."/>
            <person name="Blanchette R."/>
            <person name="Grigoriev I."/>
            <person name="Cullen D."/>
        </authorList>
    </citation>
    <scope>NUCLEOTIDE SEQUENCE [LARGE SCALE GENOMIC DNA]</scope>
    <source>
        <strain evidence="5 6">MAD-698-R-SB12</strain>
    </source>
</reference>
<sequence>MSVLQAQVNPPLDGSIPALPGFLDFHAKHNPSLPAWVLPNLDPASYDYATVAWREFADATHRIAHAIRPGRAGPDRAVVAVFVNCDTLLYHALTVGIVRAGLVPFPLSPRNSASGVASMLVGTDCHTIISQASFASLIKSVRAALPADYALEVDDLPALSDVFPQFIPPSAAPLPISSPPEYPPSQPSGPSDIVLYLHSSGSTGFPKPIPQTVTTILHWCRAAPLVESRDRGYRWASVALPPFHTMGMMMQLYQTLVGSQPVALYHPRAHLGMPPTVPTPDNVIDAARRTKCDVVPCVPAFIEAWAHNDEFVDFLASTKGVAYAGGPLSEKNGTKLTNAGVDLICIYGGTEFGVPSACFDLEPGAKNNPAGKTREDWQWMQFTDRVKVRWEPQGDGSYECVLLTCPTNQPSKENLPNGEKGYATSDLWGPHPTKSGLWRIVGRVDDVIVLSNGEKIVPLQQEGHIAAHPWVKGALMFGRGREQPGVIVELHEQHVFMPDDEAALVKLRNALWPQVDEANRTAPAFGRVFKEMIIVSDPRRPFPRAAKGTILRKQAITLYEHDIEAFLNATFLRNRIIGALRSSTSPAIAQLVSPNFIFVYPTLRDLAKAVVELVQSGKTGIPESGAPVTDIEALIKKYTAMLPQGPVTPHPPSGEVVILITGTTGILGTHIIVDLLRNRSIKHIYAINRGTDVRERQLNALDVACLPKDITDDPRLSLLAGDLNHENLGLDVVILKAIQNSVTHVLHNAWRVDFNLALASFESQISATTRLLSLFPSARFFFSSSVSAAQAWRTQHTGRVPEAPLTDSAVALGPGYGASKYVVENILANARKTGMKTTSLRIGQLSGSATYGVWRTTEWYPSLIKSSIALGGFPKMSGLVSWIAMDHAAAAMCDIILGTYDVPLVNLLHPRPIETHEVMTMVHTELGLDVPFVAWEAWVEKLKKAAEHVSSQDLQDIPALKLLDFYDGLLVLEKQTNTAGSYDVEIGGLPLFETQHAEKASATIANLPRLGKNEVKAWMRYWRSRDFFP</sequence>
<feature type="domain" description="Thioester reductase (TE)" evidence="4">
    <location>
        <begin position="660"/>
        <end position="892"/>
    </location>
</feature>
<dbReference type="SUPFAM" id="SSF56801">
    <property type="entry name" value="Acetyl-CoA synthetase-like"/>
    <property type="match status" value="1"/>
</dbReference>
<dbReference type="RefSeq" id="XP_024339485.1">
    <property type="nucleotide sequence ID" value="XM_024482001.1"/>
</dbReference>
<dbReference type="InterPro" id="IPR013120">
    <property type="entry name" value="FAR_NAD-bd"/>
</dbReference>
<evidence type="ECO:0000313" key="6">
    <source>
        <dbReference type="Proteomes" id="UP000194127"/>
    </source>
</evidence>
<name>A0A1X6N243_9APHY</name>
<dbReference type="InterPro" id="IPR042099">
    <property type="entry name" value="ANL_N_sf"/>
</dbReference>
<dbReference type="STRING" id="670580.A0A1X6N243"/>
<protein>
    <recommendedName>
        <fullName evidence="7">Polyketide synthase phosphopantetheine-binding domain-containing protein</fullName>
    </recommendedName>
</protein>
<dbReference type="Pfam" id="PF23562">
    <property type="entry name" value="AMP-binding_C_3"/>
    <property type="match status" value="1"/>
</dbReference>
<evidence type="ECO:0000256" key="2">
    <source>
        <dbReference type="ARBA" id="ARBA00022553"/>
    </source>
</evidence>
<evidence type="ECO:0000259" key="3">
    <source>
        <dbReference type="Pfam" id="PF00501"/>
    </source>
</evidence>
<dbReference type="AlphaFoldDB" id="A0A1X6N243"/>
<evidence type="ECO:0000256" key="1">
    <source>
        <dbReference type="ARBA" id="ARBA00022450"/>
    </source>
</evidence>
<keyword evidence="2" id="KW-0597">Phosphoprotein</keyword>
<organism evidence="5 6">
    <name type="scientific">Postia placenta MAD-698-R-SB12</name>
    <dbReference type="NCBI Taxonomy" id="670580"/>
    <lineage>
        <taxon>Eukaryota</taxon>
        <taxon>Fungi</taxon>
        <taxon>Dikarya</taxon>
        <taxon>Basidiomycota</taxon>
        <taxon>Agaricomycotina</taxon>
        <taxon>Agaricomycetes</taxon>
        <taxon>Polyporales</taxon>
        <taxon>Adustoporiaceae</taxon>
        <taxon>Rhodonia</taxon>
    </lineage>
</organism>
<dbReference type="SUPFAM" id="SSF51735">
    <property type="entry name" value="NAD(P)-binding Rossmann-fold domains"/>
    <property type="match status" value="1"/>
</dbReference>
<evidence type="ECO:0008006" key="7">
    <source>
        <dbReference type="Google" id="ProtNLM"/>
    </source>
</evidence>
<dbReference type="PROSITE" id="PS00455">
    <property type="entry name" value="AMP_BINDING"/>
    <property type="match status" value="1"/>
</dbReference>
<dbReference type="OrthoDB" id="429813at2759"/>
<dbReference type="InterPro" id="IPR036291">
    <property type="entry name" value="NAD(P)-bd_dom_sf"/>
</dbReference>
<dbReference type="Gene3D" id="3.40.50.12780">
    <property type="entry name" value="N-terminal domain of ligase-like"/>
    <property type="match status" value="1"/>
</dbReference>
<dbReference type="Pfam" id="PF07993">
    <property type="entry name" value="NAD_binding_4"/>
    <property type="match status" value="1"/>
</dbReference>
<dbReference type="InterPro" id="IPR020845">
    <property type="entry name" value="AMP-binding_CS"/>
</dbReference>
<feature type="domain" description="AMP-dependent synthetase/ligase" evidence="3">
    <location>
        <begin position="38"/>
        <end position="371"/>
    </location>
</feature>
<dbReference type="Pfam" id="PF00501">
    <property type="entry name" value="AMP-binding"/>
    <property type="match status" value="1"/>
</dbReference>
<dbReference type="PANTHER" id="PTHR43439">
    <property type="entry name" value="PHENYLACETATE-COENZYME A LIGASE"/>
    <property type="match status" value="1"/>
</dbReference>
<proteinExistence type="predicted"/>
<dbReference type="EMBL" id="KZ110596">
    <property type="protein sequence ID" value="OSX62691.1"/>
    <property type="molecule type" value="Genomic_DNA"/>
</dbReference>
<dbReference type="Proteomes" id="UP000194127">
    <property type="component" value="Unassembled WGS sequence"/>
</dbReference>
<evidence type="ECO:0000313" key="5">
    <source>
        <dbReference type="EMBL" id="OSX62691.1"/>
    </source>
</evidence>
<dbReference type="Gene3D" id="3.40.50.720">
    <property type="entry name" value="NAD(P)-binding Rossmann-like Domain"/>
    <property type="match status" value="1"/>
</dbReference>
<evidence type="ECO:0000259" key="4">
    <source>
        <dbReference type="Pfam" id="PF07993"/>
    </source>
</evidence>
<keyword evidence="6" id="KW-1185">Reference proteome</keyword>
<dbReference type="GeneID" id="36326951"/>
<keyword evidence="1" id="KW-0596">Phosphopantetheine</keyword>
<dbReference type="InterPro" id="IPR051414">
    <property type="entry name" value="Adenylate-forming_Reductase"/>
</dbReference>
<accession>A0A1X6N243</accession>
<dbReference type="InterPro" id="IPR000873">
    <property type="entry name" value="AMP-dep_synth/lig_dom"/>
</dbReference>
<dbReference type="PANTHER" id="PTHR43439:SF2">
    <property type="entry name" value="ENZYME, PUTATIVE (JCVI)-RELATED"/>
    <property type="match status" value="1"/>
</dbReference>